<sequence length="306" mass="30779">MAEPVLLAVDWGTTSVRASAVGADGTVLDSASASEGILTVGTEPAAYAQTLTRLAGSWAESRPAVIACGMVGSAKGWHEVPYLPAPVPLTAGEVPLTQVAGPWGPVHLVPGVSTDGGVMRGEETQLLGLALAGHATGPAVLPGTHTKWALLADGALTDFHTAMTGELFALLSTHGTIAQVVGDVAPSEADWSAFEAGVQRGLAGAGLGAAALVFGVRARALLEKMPPEQAREELSGILIGAEIAGACHWLGHTPARLPVVASAALAERYRRALAAAGIVADIADGGVTTRGLIHLARTAGLGEGVT</sequence>
<dbReference type="GO" id="GO:0034194">
    <property type="term" value="P:D-galactonate catabolic process"/>
    <property type="evidence" value="ECO:0007669"/>
    <property type="project" value="InterPro"/>
</dbReference>
<accession>A0A1H5LYN1</accession>
<keyword evidence="2" id="KW-1185">Reference proteome</keyword>
<name>A0A1H5LYN1_9MICO</name>
<proteinExistence type="predicted"/>
<dbReference type="InterPro" id="IPR042257">
    <property type="entry name" value="DGOK_C"/>
</dbReference>
<dbReference type="InterPro" id="IPR007729">
    <property type="entry name" value="DGOK"/>
</dbReference>
<dbReference type="SUPFAM" id="SSF53067">
    <property type="entry name" value="Actin-like ATPase domain"/>
    <property type="match status" value="1"/>
</dbReference>
<keyword evidence="1" id="KW-0418">Kinase</keyword>
<keyword evidence="1" id="KW-0808">Transferase</keyword>
<reference evidence="2" key="1">
    <citation type="submission" date="2016-10" db="EMBL/GenBank/DDBJ databases">
        <authorList>
            <person name="Varghese N."/>
            <person name="Submissions S."/>
        </authorList>
    </citation>
    <scope>NUCLEOTIDE SEQUENCE [LARGE SCALE GENOMIC DNA]</scope>
    <source>
        <strain evidence="2">DSM 21368</strain>
    </source>
</reference>
<evidence type="ECO:0000313" key="2">
    <source>
        <dbReference type="Proteomes" id="UP000199220"/>
    </source>
</evidence>
<organism evidence="1 2">
    <name type="scientific">Ruania alba</name>
    <dbReference type="NCBI Taxonomy" id="648782"/>
    <lineage>
        <taxon>Bacteria</taxon>
        <taxon>Bacillati</taxon>
        <taxon>Actinomycetota</taxon>
        <taxon>Actinomycetes</taxon>
        <taxon>Micrococcales</taxon>
        <taxon>Ruaniaceae</taxon>
        <taxon>Ruania</taxon>
    </lineage>
</organism>
<evidence type="ECO:0000313" key="1">
    <source>
        <dbReference type="EMBL" id="SEE82122.1"/>
    </source>
</evidence>
<dbReference type="GO" id="GO:0008671">
    <property type="term" value="F:2-dehydro-3-deoxygalactonokinase activity"/>
    <property type="evidence" value="ECO:0007669"/>
    <property type="project" value="InterPro"/>
</dbReference>
<dbReference type="InterPro" id="IPR043129">
    <property type="entry name" value="ATPase_NBD"/>
</dbReference>
<dbReference type="RefSeq" id="WP_175477131.1">
    <property type="nucleotide sequence ID" value="NZ_FNTX01000002.1"/>
</dbReference>
<protein>
    <submittedName>
        <fullName evidence="1">2-dehydro-3-deoxygalactonokinase</fullName>
    </submittedName>
</protein>
<dbReference type="Gene3D" id="3.30.420.310">
    <property type="entry name" value="2-keto-3-deoxy-galactonokinase, C-terminal domain"/>
    <property type="match status" value="1"/>
</dbReference>
<gene>
    <name evidence="1" type="ORF">SAMN04488554_3053</name>
</gene>
<dbReference type="STRING" id="648782.SAMN04488554_3053"/>
<dbReference type="InterPro" id="IPR042258">
    <property type="entry name" value="DGOK_N"/>
</dbReference>
<dbReference type="Proteomes" id="UP000199220">
    <property type="component" value="Unassembled WGS sequence"/>
</dbReference>
<dbReference type="Pfam" id="PF05035">
    <property type="entry name" value="DGOK"/>
    <property type="match status" value="1"/>
</dbReference>
<dbReference type="AlphaFoldDB" id="A0A1H5LYN1"/>
<dbReference type="EMBL" id="FNTX01000002">
    <property type="protein sequence ID" value="SEE82122.1"/>
    <property type="molecule type" value="Genomic_DNA"/>
</dbReference>
<dbReference type="Gene3D" id="3.30.420.300">
    <property type="entry name" value="2-keto-3-deoxy-galactonokinase, substrate binding domain"/>
    <property type="match status" value="1"/>
</dbReference>